<dbReference type="PANTHER" id="PTHR11616">
    <property type="entry name" value="SODIUM/CHLORIDE DEPENDENT TRANSPORTER"/>
    <property type="match status" value="1"/>
</dbReference>
<feature type="transmembrane region" description="Helical" evidence="8">
    <location>
        <begin position="204"/>
        <end position="226"/>
    </location>
</feature>
<dbReference type="GO" id="GO:0015293">
    <property type="term" value="F:symporter activity"/>
    <property type="evidence" value="ECO:0007669"/>
    <property type="project" value="UniProtKB-KW"/>
</dbReference>
<dbReference type="PANTHER" id="PTHR11616:SF109">
    <property type="entry name" value="INACTIVE SODIUM-DEPENDENT NEUTRAL AMINO ACID TRANSPORTER B(0)AT3"/>
    <property type="match status" value="1"/>
</dbReference>
<keyword evidence="4 8" id="KW-1133">Transmembrane helix</keyword>
<keyword evidence="10" id="KW-1185">Reference proteome</keyword>
<keyword evidence="2 7" id="KW-0813">Transport</keyword>
<evidence type="ECO:0000313" key="10">
    <source>
        <dbReference type="Proteomes" id="UP000824782"/>
    </source>
</evidence>
<feature type="binding site" evidence="6">
    <location>
        <position position="37"/>
    </location>
    <ligand>
        <name>Na(+)</name>
        <dbReference type="ChEBI" id="CHEBI:29101"/>
        <label>1</label>
    </ligand>
</feature>
<evidence type="ECO:0000256" key="7">
    <source>
        <dbReference type="RuleBase" id="RU003732"/>
    </source>
</evidence>
<keyword evidence="7" id="KW-0769">Symport</keyword>
<dbReference type="InterPro" id="IPR000175">
    <property type="entry name" value="Na/ntran_symport"/>
</dbReference>
<dbReference type="GO" id="GO:0046872">
    <property type="term" value="F:metal ion binding"/>
    <property type="evidence" value="ECO:0007669"/>
    <property type="project" value="UniProtKB-KW"/>
</dbReference>
<accession>A0AAV7BIM5</accession>
<feature type="transmembrane region" description="Helical" evidence="8">
    <location>
        <begin position="132"/>
        <end position="153"/>
    </location>
</feature>
<evidence type="ECO:0000256" key="1">
    <source>
        <dbReference type="ARBA" id="ARBA00004141"/>
    </source>
</evidence>
<dbReference type="SUPFAM" id="SSF161070">
    <property type="entry name" value="SNF-like"/>
    <property type="match status" value="1"/>
</dbReference>
<dbReference type="GO" id="GO:0035725">
    <property type="term" value="P:sodium ion transmembrane transport"/>
    <property type="evidence" value="ECO:0007669"/>
    <property type="project" value="TreeGrafter"/>
</dbReference>
<dbReference type="GO" id="GO:0006865">
    <property type="term" value="P:amino acid transport"/>
    <property type="evidence" value="ECO:0007669"/>
    <property type="project" value="TreeGrafter"/>
</dbReference>
<dbReference type="PRINTS" id="PR00176">
    <property type="entry name" value="NANEUSMPORT"/>
</dbReference>
<protein>
    <recommendedName>
        <fullName evidence="7">Transporter</fullName>
    </recommendedName>
</protein>
<keyword evidence="6" id="KW-0479">Metal-binding</keyword>
<evidence type="ECO:0000256" key="8">
    <source>
        <dbReference type="SAM" id="Phobius"/>
    </source>
</evidence>
<feature type="binding site" evidence="6">
    <location>
        <position position="215"/>
    </location>
    <ligand>
        <name>Na(+)</name>
        <dbReference type="ChEBI" id="CHEBI:29101"/>
        <label>1</label>
    </ligand>
</feature>
<evidence type="ECO:0000256" key="2">
    <source>
        <dbReference type="ARBA" id="ARBA00022448"/>
    </source>
</evidence>
<dbReference type="Pfam" id="PF00209">
    <property type="entry name" value="SNF"/>
    <property type="match status" value="2"/>
</dbReference>
<dbReference type="EMBL" id="WNYA01000005">
    <property type="protein sequence ID" value="KAG8572242.1"/>
    <property type="molecule type" value="Genomic_DNA"/>
</dbReference>
<keyword evidence="5 8" id="KW-0472">Membrane</keyword>
<evidence type="ECO:0000256" key="5">
    <source>
        <dbReference type="ARBA" id="ARBA00023136"/>
    </source>
</evidence>
<sequence length="233" mass="25903">MPSKELSNVSNCQERPKWDNKVQYLLTCIGFAVGLGNVWRFPYLCQTYGGGAFLIPYGIALIFEGIPLFHLELAIGQRLRRGSIGVWNAISPYFGGVGDQEECAKSSPVNYFWYRKTLNITSTINKNGNLQWWMVLSLAAAWGAVYLCILRGIKSTGKAVYVTSTFPYVVLAIFLIRGLTLPGAIDGLQYLFTPDIAILMKPRVWLDAATQIFYSLSLGFGGLIAFSSYNPEK</sequence>
<feature type="binding site" evidence="6">
    <location>
        <position position="33"/>
    </location>
    <ligand>
        <name>Na(+)</name>
        <dbReference type="ChEBI" id="CHEBI:29101"/>
        <label>1</label>
    </ligand>
</feature>
<dbReference type="PROSITE" id="PS00610">
    <property type="entry name" value="NA_NEUROTRAN_SYMP_1"/>
    <property type="match status" value="1"/>
</dbReference>
<evidence type="ECO:0000256" key="3">
    <source>
        <dbReference type="ARBA" id="ARBA00022692"/>
    </source>
</evidence>
<evidence type="ECO:0000256" key="4">
    <source>
        <dbReference type="ARBA" id="ARBA00022989"/>
    </source>
</evidence>
<evidence type="ECO:0000313" key="9">
    <source>
        <dbReference type="EMBL" id="KAG8572242.1"/>
    </source>
</evidence>
<comment type="caution">
    <text evidence="9">The sequence shown here is derived from an EMBL/GenBank/DDBJ whole genome shotgun (WGS) entry which is preliminary data.</text>
</comment>
<evidence type="ECO:0000256" key="6">
    <source>
        <dbReference type="PIRSR" id="PIRSR600175-1"/>
    </source>
</evidence>
<feature type="binding site" evidence="6">
    <location>
        <position position="30"/>
    </location>
    <ligand>
        <name>Na(+)</name>
        <dbReference type="ChEBI" id="CHEBI:29101"/>
        <label>1</label>
    </ligand>
</feature>
<dbReference type="Proteomes" id="UP000824782">
    <property type="component" value="Unassembled WGS sequence"/>
</dbReference>
<name>A0AAV7BIM5_ENGPU</name>
<organism evidence="9 10">
    <name type="scientific">Engystomops pustulosus</name>
    <name type="common">Tungara frog</name>
    <name type="synonym">Physalaemus pustulosus</name>
    <dbReference type="NCBI Taxonomy" id="76066"/>
    <lineage>
        <taxon>Eukaryota</taxon>
        <taxon>Metazoa</taxon>
        <taxon>Chordata</taxon>
        <taxon>Craniata</taxon>
        <taxon>Vertebrata</taxon>
        <taxon>Euteleostomi</taxon>
        <taxon>Amphibia</taxon>
        <taxon>Batrachia</taxon>
        <taxon>Anura</taxon>
        <taxon>Neobatrachia</taxon>
        <taxon>Hyloidea</taxon>
        <taxon>Leptodactylidae</taxon>
        <taxon>Leiuperinae</taxon>
        <taxon>Engystomops</taxon>
    </lineage>
</organism>
<dbReference type="InterPro" id="IPR037272">
    <property type="entry name" value="SNS_sf"/>
</dbReference>
<comment type="subcellular location">
    <subcellularLocation>
        <location evidence="1">Membrane</location>
        <topology evidence="1">Multi-pass membrane protein</topology>
    </subcellularLocation>
</comment>
<dbReference type="PROSITE" id="PS50267">
    <property type="entry name" value="NA_NEUROTRAN_SYMP_3"/>
    <property type="match status" value="1"/>
</dbReference>
<dbReference type="GO" id="GO:0005886">
    <property type="term" value="C:plasma membrane"/>
    <property type="evidence" value="ECO:0007669"/>
    <property type="project" value="TreeGrafter"/>
</dbReference>
<keyword evidence="3 7" id="KW-0812">Transmembrane</keyword>
<reference evidence="9" key="1">
    <citation type="thesis" date="2020" institute="ProQuest LLC" country="789 East Eisenhower Parkway, Ann Arbor, MI, USA">
        <title>Comparative Genomics and Chromosome Evolution.</title>
        <authorList>
            <person name="Mudd A.B."/>
        </authorList>
    </citation>
    <scope>NUCLEOTIDE SEQUENCE</scope>
    <source>
        <strain evidence="9">237g6f4</strain>
        <tissue evidence="9">Blood</tissue>
    </source>
</reference>
<keyword evidence="6" id="KW-0915">Sodium</keyword>
<feature type="transmembrane region" description="Helical" evidence="8">
    <location>
        <begin position="51"/>
        <end position="71"/>
    </location>
</feature>
<comment type="similarity">
    <text evidence="7">Belongs to the sodium:neurotransmitter symporter (SNF) (TC 2.A.22) family.</text>
</comment>
<proteinExistence type="inferred from homology"/>
<gene>
    <name evidence="9" type="ORF">GDO81_011990</name>
</gene>
<feature type="binding site" evidence="6">
    <location>
        <position position="32"/>
    </location>
    <ligand>
        <name>Na(+)</name>
        <dbReference type="ChEBI" id="CHEBI:29101"/>
        <label>1</label>
    </ligand>
</feature>
<dbReference type="AlphaFoldDB" id="A0AAV7BIM5"/>
<feature type="transmembrane region" description="Helical" evidence="8">
    <location>
        <begin position="165"/>
        <end position="192"/>
    </location>
</feature>
<feature type="transmembrane region" description="Helical" evidence="8">
    <location>
        <begin position="21"/>
        <end position="39"/>
    </location>
</feature>